<dbReference type="SUPFAM" id="SSF46785">
    <property type="entry name" value="Winged helix' DNA-binding domain"/>
    <property type="match status" value="1"/>
</dbReference>
<dbReference type="AlphaFoldDB" id="A0A4R6ZFC6"/>
<evidence type="ECO:0000313" key="2">
    <source>
        <dbReference type="EMBL" id="TDR50795.1"/>
    </source>
</evidence>
<dbReference type="Gene3D" id="1.10.10.10">
    <property type="entry name" value="Winged helix-like DNA-binding domain superfamily/Winged helix DNA-binding domain"/>
    <property type="match status" value="1"/>
</dbReference>
<comment type="caution">
    <text evidence="2">The sequence shown here is derived from an EMBL/GenBank/DDBJ whole genome shotgun (WGS) entry which is preliminary data.</text>
</comment>
<proteinExistence type="predicted"/>
<dbReference type="PANTHER" id="PTHR33169:SF24">
    <property type="entry name" value="TRANSCRIPTIONAL REGULATOR, PADR FAMILY"/>
    <property type="match status" value="1"/>
</dbReference>
<feature type="domain" description="Transcription regulator PadR N-terminal" evidence="1">
    <location>
        <begin position="16"/>
        <end position="86"/>
    </location>
</feature>
<dbReference type="PANTHER" id="PTHR33169">
    <property type="entry name" value="PADR-FAMILY TRANSCRIPTIONAL REGULATOR"/>
    <property type="match status" value="1"/>
</dbReference>
<accession>A0A4R6ZFC6</accession>
<evidence type="ECO:0000313" key="3">
    <source>
        <dbReference type="Proteomes" id="UP000295558"/>
    </source>
</evidence>
<dbReference type="Pfam" id="PF03551">
    <property type="entry name" value="PadR"/>
    <property type="match status" value="1"/>
</dbReference>
<organism evidence="2 3">
    <name type="scientific">Listeria rocourtiae</name>
    <dbReference type="NCBI Taxonomy" id="647910"/>
    <lineage>
        <taxon>Bacteria</taxon>
        <taxon>Bacillati</taxon>
        <taxon>Bacillota</taxon>
        <taxon>Bacilli</taxon>
        <taxon>Bacillales</taxon>
        <taxon>Listeriaceae</taxon>
        <taxon>Listeria</taxon>
    </lineage>
</organism>
<dbReference type="InterPro" id="IPR036388">
    <property type="entry name" value="WH-like_DNA-bd_sf"/>
</dbReference>
<name>A0A4R6ZFC6_9LIST</name>
<keyword evidence="3" id="KW-1185">Reference proteome</keyword>
<sequence>MSVTTQFRKGALDMCVLYILQTDDFYGYDLTQQIKKHIPITESTLYPLLRRLVKDGYCATYTVESPTGPQRKYYHITHQGRIFLKETLQEWDAFTASIAALRKEINPHEQN</sequence>
<protein>
    <submittedName>
        <fullName evidence="2">PadR family transcriptional regulator</fullName>
    </submittedName>
</protein>
<evidence type="ECO:0000259" key="1">
    <source>
        <dbReference type="Pfam" id="PF03551"/>
    </source>
</evidence>
<dbReference type="STRING" id="1265846.PROCOU_17309"/>
<dbReference type="InterPro" id="IPR005149">
    <property type="entry name" value="Tscrpt_reg_PadR_N"/>
</dbReference>
<dbReference type="InterPro" id="IPR052509">
    <property type="entry name" value="Metal_resp_DNA-bind_regulator"/>
</dbReference>
<dbReference type="RefSeq" id="WP_036074135.1">
    <property type="nucleotide sequence ID" value="NZ_JAARQJ010000008.1"/>
</dbReference>
<dbReference type="EMBL" id="SNZK01000017">
    <property type="protein sequence ID" value="TDR50795.1"/>
    <property type="molecule type" value="Genomic_DNA"/>
</dbReference>
<dbReference type="Proteomes" id="UP000295558">
    <property type="component" value="Unassembled WGS sequence"/>
</dbReference>
<dbReference type="InterPro" id="IPR036390">
    <property type="entry name" value="WH_DNA-bd_sf"/>
</dbReference>
<reference evidence="2 3" key="1">
    <citation type="submission" date="2019-03" db="EMBL/GenBank/DDBJ databases">
        <title>Genomic Encyclopedia of Type Strains, Phase III (KMG-III): the genomes of soil and plant-associated and newly described type strains.</title>
        <authorList>
            <person name="Whitman W."/>
        </authorList>
    </citation>
    <scope>NUCLEOTIDE SEQUENCE [LARGE SCALE GENOMIC DNA]</scope>
    <source>
        <strain evidence="2 3">CECT 7972</strain>
    </source>
</reference>
<gene>
    <name evidence="2" type="ORF">DFP96_1177</name>
</gene>
<dbReference type="OrthoDB" id="9791785at2"/>